<sequence>MNISTEPYTDYQHHIKLDHEDENVSAMELYERYHDKLPIVVIVTIGHYAEIDIETFGSEQIFRVAKVSRQPRVIARDKEGRYLTLPVNIAIKFRVVKGYKKVGEIQTLKEIVEENNTPIQVQFALDAKHHSFRIGSSDASIYTFGNIVITEVYEEKYFLVNALNSAVLYPTYMLIPVYLKEVSFARVTKVRDGTKQDWKNLLIGLDKAAENFKYDITDGNKEVALLPEECAVVTSDNIYDYIDPKSFVSVAKKSKIPDYGEYVDITVETQEEKSKTKKKASAKPPPLPGRNTTPRKTSTTSLTPPTFSPTTPPYVNQQKSMTSTETGSGGSIRSLTDEGDYVRGYSIREIGDSLEKLHLSKYTKQFRDAHIDGACLLELDAGNLKEDFSMKGFEAKKLMLFAHTGHIPS</sequence>
<proteinExistence type="predicted"/>
<dbReference type="InterPro" id="IPR013761">
    <property type="entry name" value="SAM/pointed_sf"/>
</dbReference>
<dbReference type="InterPro" id="IPR052281">
    <property type="entry name" value="GAREM"/>
</dbReference>
<dbReference type="Proteomes" id="UP001347796">
    <property type="component" value="Unassembled WGS sequence"/>
</dbReference>
<accession>A0AAN8K1N7</accession>
<dbReference type="AlphaFoldDB" id="A0AAN8K1N7"/>
<dbReference type="EMBL" id="JAZGQO010000005">
    <property type="protein sequence ID" value="KAK6186819.1"/>
    <property type="molecule type" value="Genomic_DNA"/>
</dbReference>
<name>A0AAN8K1N7_PATCE</name>
<dbReference type="SUPFAM" id="SSF47769">
    <property type="entry name" value="SAM/Pointed domain"/>
    <property type="match status" value="1"/>
</dbReference>
<protein>
    <recommendedName>
        <fullName evidence="2">SAM domain-containing protein</fullName>
    </recommendedName>
</protein>
<evidence type="ECO:0000256" key="1">
    <source>
        <dbReference type="SAM" id="MobiDB-lite"/>
    </source>
</evidence>
<feature type="compositionally biased region" description="Low complexity" evidence="1">
    <location>
        <begin position="292"/>
        <end position="305"/>
    </location>
</feature>
<feature type="domain" description="SAM" evidence="2">
    <location>
        <begin position="349"/>
        <end position="400"/>
    </location>
</feature>
<organism evidence="3 4">
    <name type="scientific">Patella caerulea</name>
    <name type="common">Rayed Mediterranean limpet</name>
    <dbReference type="NCBI Taxonomy" id="87958"/>
    <lineage>
        <taxon>Eukaryota</taxon>
        <taxon>Metazoa</taxon>
        <taxon>Spiralia</taxon>
        <taxon>Lophotrochozoa</taxon>
        <taxon>Mollusca</taxon>
        <taxon>Gastropoda</taxon>
        <taxon>Patellogastropoda</taxon>
        <taxon>Patelloidea</taxon>
        <taxon>Patellidae</taxon>
        <taxon>Patella</taxon>
    </lineage>
</organism>
<dbReference type="PANTHER" id="PTHR14454">
    <property type="entry name" value="GRB2-ASSOCIATED AND REGULATOR OF MAPK PROTEIN FAMILY MEMBER"/>
    <property type="match status" value="1"/>
</dbReference>
<dbReference type="PANTHER" id="PTHR14454:SF11">
    <property type="entry name" value="SERRANO, ISOFORM F"/>
    <property type="match status" value="1"/>
</dbReference>
<evidence type="ECO:0000313" key="4">
    <source>
        <dbReference type="Proteomes" id="UP001347796"/>
    </source>
</evidence>
<dbReference type="InterPro" id="IPR001660">
    <property type="entry name" value="SAM"/>
</dbReference>
<feature type="region of interest" description="Disordered" evidence="1">
    <location>
        <begin position="270"/>
        <end position="335"/>
    </location>
</feature>
<reference evidence="3 4" key="1">
    <citation type="submission" date="2024-01" db="EMBL/GenBank/DDBJ databases">
        <title>The genome of the rayed Mediterranean limpet Patella caerulea (Linnaeus, 1758).</title>
        <authorList>
            <person name="Anh-Thu Weber A."/>
            <person name="Halstead-Nussloch G."/>
        </authorList>
    </citation>
    <scope>NUCLEOTIDE SEQUENCE [LARGE SCALE GENOMIC DNA]</scope>
    <source>
        <strain evidence="3">AATW-2023a</strain>
        <tissue evidence="3">Whole specimen</tissue>
    </source>
</reference>
<keyword evidence="4" id="KW-1185">Reference proteome</keyword>
<evidence type="ECO:0000259" key="2">
    <source>
        <dbReference type="Pfam" id="PF00536"/>
    </source>
</evidence>
<dbReference type="Pfam" id="PF00536">
    <property type="entry name" value="SAM_1"/>
    <property type="match status" value="1"/>
</dbReference>
<dbReference type="Gene3D" id="1.10.150.50">
    <property type="entry name" value="Transcription Factor, Ets-1"/>
    <property type="match status" value="1"/>
</dbReference>
<gene>
    <name evidence="3" type="ORF">SNE40_006089</name>
</gene>
<comment type="caution">
    <text evidence="3">The sequence shown here is derived from an EMBL/GenBank/DDBJ whole genome shotgun (WGS) entry which is preliminary data.</text>
</comment>
<evidence type="ECO:0000313" key="3">
    <source>
        <dbReference type="EMBL" id="KAK6186819.1"/>
    </source>
</evidence>